<keyword evidence="3" id="KW-1185">Reference proteome</keyword>
<dbReference type="Proteomes" id="UP000322234">
    <property type="component" value="Unassembled WGS sequence"/>
</dbReference>
<evidence type="ECO:0000256" key="1">
    <source>
        <dbReference type="ARBA" id="ARBA00008315"/>
    </source>
</evidence>
<comment type="caution">
    <text evidence="2">The sequence shown here is derived from an EMBL/GenBank/DDBJ whole genome shotgun (WGS) entry which is preliminary data.</text>
</comment>
<accession>A0A6B0RAR2</accession>
<dbReference type="PANTHER" id="PTHR33768:SF5">
    <property type="entry name" value="SPERM AXONEMAL MAINTENANCE PROTEIN CFAP97D1"/>
    <property type="match status" value="1"/>
</dbReference>
<dbReference type="InterPro" id="IPR029488">
    <property type="entry name" value="Hmw/CFAP97"/>
</dbReference>
<organism evidence="2 3">
    <name type="scientific">Bos mutus</name>
    <name type="common">wild yak</name>
    <dbReference type="NCBI Taxonomy" id="72004"/>
    <lineage>
        <taxon>Eukaryota</taxon>
        <taxon>Metazoa</taxon>
        <taxon>Chordata</taxon>
        <taxon>Craniata</taxon>
        <taxon>Vertebrata</taxon>
        <taxon>Euteleostomi</taxon>
        <taxon>Mammalia</taxon>
        <taxon>Eutheria</taxon>
        <taxon>Laurasiatheria</taxon>
        <taxon>Artiodactyla</taxon>
        <taxon>Ruminantia</taxon>
        <taxon>Pecora</taxon>
        <taxon>Bovidae</taxon>
        <taxon>Bovinae</taxon>
        <taxon>Bos</taxon>
    </lineage>
</organism>
<dbReference type="Pfam" id="PF13879">
    <property type="entry name" value="Hmw_CFAP97"/>
    <property type="match status" value="1"/>
</dbReference>
<protein>
    <recommendedName>
        <fullName evidence="4">CFAP97 domain containing 1</fullName>
    </recommendedName>
</protein>
<evidence type="ECO:0000313" key="3">
    <source>
        <dbReference type="Proteomes" id="UP000322234"/>
    </source>
</evidence>
<dbReference type="EMBL" id="VBQZ03000036">
    <property type="protein sequence ID" value="MXQ87318.1"/>
    <property type="molecule type" value="Genomic_DNA"/>
</dbReference>
<dbReference type="PANTHER" id="PTHR33768">
    <property type="entry name" value="MIP11318P"/>
    <property type="match status" value="1"/>
</dbReference>
<proteinExistence type="inferred from homology"/>
<dbReference type="InterPro" id="IPR038792">
    <property type="entry name" value="CFAP97D1/2"/>
</dbReference>
<comment type="similarity">
    <text evidence="1">Belongs to the CFAP97 family.</text>
</comment>
<evidence type="ECO:0000313" key="2">
    <source>
        <dbReference type="EMBL" id="MXQ87318.1"/>
    </source>
</evidence>
<gene>
    <name evidence="2" type="ORF">E5288_WYG007553</name>
</gene>
<sequence length="216" mass="24963">MNNSLDYLAYPVIVSNHRQSTSFRKKLDFGHYAFHKNRIQIVKPTVDTKPPAAHTHHILKLSKLQGEQKRIDKIEYENKQLCQKIANAHRGPAKVDCWNEYFSKSLNRETRNRELVRITVENQGILKRLGDRKPHYDRKSSELDWQARGYSVIALFTHRIWLCSEESVSGEDKIVGGQNHEECNNLIQDAISEIQPDIFSPEINSQKIHSSMSLSG</sequence>
<reference evidence="2" key="1">
    <citation type="submission" date="2019-10" db="EMBL/GenBank/DDBJ databases">
        <title>The sequence and de novo assembly of the wild yak genome.</title>
        <authorList>
            <person name="Liu Y."/>
        </authorList>
    </citation>
    <scope>NUCLEOTIDE SEQUENCE [LARGE SCALE GENOMIC DNA]</scope>
    <source>
        <strain evidence="2">WY2019</strain>
    </source>
</reference>
<name>A0A6B0RAR2_9CETA</name>
<dbReference type="AlphaFoldDB" id="A0A6B0RAR2"/>
<dbReference type="GO" id="GO:0007288">
    <property type="term" value="P:sperm axoneme assembly"/>
    <property type="evidence" value="ECO:0007669"/>
    <property type="project" value="TreeGrafter"/>
</dbReference>
<evidence type="ECO:0008006" key="4">
    <source>
        <dbReference type="Google" id="ProtNLM"/>
    </source>
</evidence>